<protein>
    <submittedName>
        <fullName evidence="1">Uncharacterized protein</fullName>
    </submittedName>
</protein>
<sequence length="68" mass="7615">MTQEIAGISFKVSTNELEKGSKALNELQQAASKPINKVILILSATVLYLKISPIVQMDWVLQKKSYQH</sequence>
<organism evidence="1 2">
    <name type="scientific">Providencia sneebia DSM 19967</name>
    <dbReference type="NCBI Taxonomy" id="1141660"/>
    <lineage>
        <taxon>Bacteria</taxon>
        <taxon>Pseudomonadati</taxon>
        <taxon>Pseudomonadota</taxon>
        <taxon>Gammaproteobacteria</taxon>
        <taxon>Enterobacterales</taxon>
        <taxon>Morganellaceae</taxon>
        <taxon>Providencia</taxon>
    </lineage>
</organism>
<dbReference type="EMBL" id="AKKN01000010">
    <property type="protein sequence ID" value="EKT55767.1"/>
    <property type="molecule type" value="Genomic_DNA"/>
</dbReference>
<dbReference type="HOGENOM" id="CLU_2790684_0_0_6"/>
<comment type="caution">
    <text evidence="1">The sequence shown here is derived from an EMBL/GenBank/DDBJ whole genome shotgun (WGS) entry which is preliminary data.</text>
</comment>
<reference evidence="1 2" key="1">
    <citation type="journal article" date="2012" name="BMC Genomics">
        <title>Comparative genomics of bacteria in the genus Providencia isolated from wild Drosophila melanogaster.</title>
        <authorList>
            <person name="Galac M.R."/>
            <person name="Lazzaro B.P."/>
        </authorList>
    </citation>
    <scope>NUCLEOTIDE SEQUENCE [LARGE SCALE GENOMIC DNA]</scope>
    <source>
        <strain evidence="1 2">DSM 19967</strain>
    </source>
</reference>
<gene>
    <name evidence="1" type="ORF">OO7_12359</name>
</gene>
<evidence type="ECO:0000313" key="2">
    <source>
        <dbReference type="Proteomes" id="UP000010290"/>
    </source>
</evidence>
<name>K8WE68_9GAMM</name>
<dbReference type="Proteomes" id="UP000010290">
    <property type="component" value="Chromosome"/>
</dbReference>
<accession>K8WE68</accession>
<dbReference type="PATRIC" id="fig|1141660.3.peg.2467"/>
<keyword evidence="2" id="KW-1185">Reference proteome</keyword>
<dbReference type="RefSeq" id="WP_008916236.1">
    <property type="nucleotide sequence ID" value="NZ_CM001773.1"/>
</dbReference>
<dbReference type="AlphaFoldDB" id="K8WE68"/>
<proteinExistence type="predicted"/>
<evidence type="ECO:0000313" key="1">
    <source>
        <dbReference type="EMBL" id="EKT55767.1"/>
    </source>
</evidence>